<reference evidence="3 4" key="1">
    <citation type="submission" date="2025-04" db="UniProtKB">
        <authorList>
            <consortium name="RefSeq"/>
        </authorList>
    </citation>
    <scope>IDENTIFICATION</scope>
</reference>
<keyword evidence="2" id="KW-1185">Reference proteome</keyword>
<evidence type="ECO:0000313" key="3">
    <source>
        <dbReference type="RefSeq" id="XP_008479162.1"/>
    </source>
</evidence>
<sequence>MKFWQVFIAFLVACLALLSMVTASPQRYGGYRGGGYRGGGGYYRGGGYRGGGYRGGGYRGGYRG</sequence>
<dbReference type="RefSeq" id="XP_026684312.1">
    <property type="nucleotide sequence ID" value="XM_026828511.1"/>
</dbReference>
<dbReference type="RefSeq" id="XP_008479162.1">
    <property type="nucleotide sequence ID" value="XM_008480940.3"/>
</dbReference>
<evidence type="ECO:0000313" key="4">
    <source>
        <dbReference type="RefSeq" id="XP_008479163.1"/>
    </source>
</evidence>
<proteinExistence type="predicted"/>
<dbReference type="GeneID" id="103515992"/>
<evidence type="ECO:0000313" key="6">
    <source>
        <dbReference type="RefSeq" id="XP_026684312.1"/>
    </source>
</evidence>
<dbReference type="RefSeq" id="XP_008479163.1">
    <property type="nucleotide sequence ID" value="XM_008480941.3"/>
</dbReference>
<dbReference type="Proteomes" id="UP000079169">
    <property type="component" value="Unplaced"/>
</dbReference>
<dbReference type="RefSeq" id="XP_008479165.1">
    <property type="nucleotide sequence ID" value="XM_008480943.3"/>
</dbReference>
<dbReference type="AlphaFoldDB" id="A0A1S3DCL8"/>
<evidence type="ECO:0000256" key="1">
    <source>
        <dbReference type="SAM" id="SignalP"/>
    </source>
</evidence>
<feature type="chain" id="PRO_5010479189" evidence="1">
    <location>
        <begin position="24"/>
        <end position="64"/>
    </location>
</feature>
<evidence type="ECO:0000313" key="2">
    <source>
        <dbReference type="Proteomes" id="UP000079169"/>
    </source>
</evidence>
<accession>A0A1S3DCL8</accession>
<dbReference type="PaxDb" id="121845-A0A1S3DCL8"/>
<organism evidence="2 5">
    <name type="scientific">Diaphorina citri</name>
    <name type="common">Asian citrus psyllid</name>
    <dbReference type="NCBI Taxonomy" id="121845"/>
    <lineage>
        <taxon>Eukaryota</taxon>
        <taxon>Metazoa</taxon>
        <taxon>Ecdysozoa</taxon>
        <taxon>Arthropoda</taxon>
        <taxon>Hexapoda</taxon>
        <taxon>Insecta</taxon>
        <taxon>Pterygota</taxon>
        <taxon>Neoptera</taxon>
        <taxon>Paraneoptera</taxon>
        <taxon>Hemiptera</taxon>
        <taxon>Sternorrhyncha</taxon>
        <taxon>Psylloidea</taxon>
        <taxon>Psyllidae</taxon>
        <taxon>Diaphorininae</taxon>
        <taxon>Diaphorina</taxon>
    </lineage>
</organism>
<evidence type="ECO:0000313" key="5">
    <source>
        <dbReference type="RefSeq" id="XP_008479165.1"/>
    </source>
</evidence>
<feature type="signal peptide" evidence="1">
    <location>
        <begin position="1"/>
        <end position="23"/>
    </location>
</feature>
<name>A0A1S3DCL8_DIACI</name>
<keyword evidence="1" id="KW-0732">Signal</keyword>
<dbReference type="KEGG" id="dci:103515992"/>
<protein>
    <submittedName>
        <fullName evidence="3 5">Acanthoscurrin-1-like isoform X1</fullName>
    </submittedName>
    <submittedName>
        <fullName evidence="4">Acanthoscurrin-1-like isoform X2</fullName>
    </submittedName>
</protein>
<gene>
    <name evidence="3 4 5 6" type="primary">LOC103515992</name>
</gene>